<evidence type="ECO:0000259" key="1">
    <source>
        <dbReference type="Pfam" id="PF07971"/>
    </source>
</evidence>
<dbReference type="GO" id="GO:0000224">
    <property type="term" value="F:peptide-N4-(N-acetyl-beta-glucosaminyl)asparagine amidase activity"/>
    <property type="evidence" value="ECO:0007669"/>
    <property type="project" value="TreeGrafter"/>
</dbReference>
<dbReference type="GO" id="GO:0005975">
    <property type="term" value="P:carbohydrate metabolic process"/>
    <property type="evidence" value="ECO:0007669"/>
    <property type="project" value="InterPro"/>
</dbReference>
<dbReference type="EMBL" id="BARW01041476">
    <property type="protein sequence ID" value="GAJ16588.1"/>
    <property type="molecule type" value="Genomic_DNA"/>
</dbReference>
<dbReference type="GO" id="GO:0006516">
    <property type="term" value="P:glycoprotein catabolic process"/>
    <property type="evidence" value="ECO:0007669"/>
    <property type="project" value="TreeGrafter"/>
</dbReference>
<sequence length="95" mass="10484">EISKPKYVGVVGTIGQYVHGNQPSHHVAYLYNYAGKPWKTQEIVRKVMDELYRTGPGGLCGNEDMGSLSSWYVLSAMGFYPVCPGQNIYVIGTPL</sequence>
<feature type="domain" description="Glycosyl hydrolase family 92" evidence="1">
    <location>
        <begin position="12"/>
        <end position="95"/>
    </location>
</feature>
<name>X1UGH3_9ZZZZ</name>
<accession>X1UGH3</accession>
<gene>
    <name evidence="2" type="ORF">S12H4_62085</name>
</gene>
<comment type="caution">
    <text evidence="2">The sequence shown here is derived from an EMBL/GenBank/DDBJ whole genome shotgun (WGS) entry which is preliminary data.</text>
</comment>
<dbReference type="AlphaFoldDB" id="X1UGH3"/>
<dbReference type="Pfam" id="PF07971">
    <property type="entry name" value="Glyco_hydro_92"/>
    <property type="match status" value="1"/>
</dbReference>
<dbReference type="GO" id="GO:0005829">
    <property type="term" value="C:cytosol"/>
    <property type="evidence" value="ECO:0007669"/>
    <property type="project" value="TreeGrafter"/>
</dbReference>
<organism evidence="2">
    <name type="scientific">marine sediment metagenome</name>
    <dbReference type="NCBI Taxonomy" id="412755"/>
    <lineage>
        <taxon>unclassified sequences</taxon>
        <taxon>metagenomes</taxon>
        <taxon>ecological metagenomes</taxon>
    </lineage>
</organism>
<dbReference type="PANTHER" id="PTHR12143:SF39">
    <property type="entry name" value="SECRETED PROTEIN"/>
    <property type="match status" value="1"/>
</dbReference>
<dbReference type="SUPFAM" id="SSF48208">
    <property type="entry name" value="Six-hairpin glycosidases"/>
    <property type="match status" value="1"/>
</dbReference>
<evidence type="ECO:0000313" key="2">
    <source>
        <dbReference type="EMBL" id="GAJ16588.1"/>
    </source>
</evidence>
<dbReference type="InterPro" id="IPR008928">
    <property type="entry name" value="6-hairpin_glycosidase_sf"/>
</dbReference>
<dbReference type="InterPro" id="IPR050883">
    <property type="entry name" value="PNGase"/>
</dbReference>
<feature type="non-terminal residue" evidence="2">
    <location>
        <position position="1"/>
    </location>
</feature>
<proteinExistence type="predicted"/>
<dbReference type="InterPro" id="IPR012939">
    <property type="entry name" value="Glyco_hydro_92"/>
</dbReference>
<dbReference type="Gene3D" id="3.30.2080.10">
    <property type="entry name" value="GH92 mannosidase domain"/>
    <property type="match status" value="1"/>
</dbReference>
<dbReference type="PANTHER" id="PTHR12143">
    <property type="entry name" value="PEPTIDE N-GLYCANASE PNGASE -RELATED"/>
    <property type="match status" value="1"/>
</dbReference>
<feature type="non-terminal residue" evidence="2">
    <location>
        <position position="95"/>
    </location>
</feature>
<reference evidence="2" key="1">
    <citation type="journal article" date="2014" name="Front. Microbiol.">
        <title>High frequency of phylogenetically diverse reductive dehalogenase-homologous genes in deep subseafloor sedimentary metagenomes.</title>
        <authorList>
            <person name="Kawai M."/>
            <person name="Futagami T."/>
            <person name="Toyoda A."/>
            <person name="Takaki Y."/>
            <person name="Nishi S."/>
            <person name="Hori S."/>
            <person name="Arai W."/>
            <person name="Tsubouchi T."/>
            <person name="Morono Y."/>
            <person name="Uchiyama I."/>
            <person name="Ito T."/>
            <person name="Fujiyama A."/>
            <person name="Inagaki F."/>
            <person name="Takami H."/>
        </authorList>
    </citation>
    <scope>NUCLEOTIDE SEQUENCE</scope>
    <source>
        <strain evidence="2">Expedition CK06-06</strain>
    </source>
</reference>
<protein>
    <recommendedName>
        <fullName evidence="1">Glycosyl hydrolase family 92 domain-containing protein</fullName>
    </recommendedName>
</protein>